<keyword evidence="4 8" id="KW-0732">Signal</keyword>
<feature type="chain" id="PRO_5045782446" evidence="8">
    <location>
        <begin position="30"/>
        <end position="164"/>
    </location>
</feature>
<evidence type="ECO:0000256" key="4">
    <source>
        <dbReference type="ARBA" id="ARBA00022729"/>
    </source>
</evidence>
<accession>A0ABM0ZR03</accession>
<proteinExistence type="inferred from homology"/>
<protein>
    <submittedName>
        <fullName evidence="10">CD164 sialomucin-like 2 protein</fullName>
    </submittedName>
</protein>
<evidence type="ECO:0000256" key="1">
    <source>
        <dbReference type="ARBA" id="ARBA00004479"/>
    </source>
</evidence>
<dbReference type="Proteomes" id="UP000694863">
    <property type="component" value="Unplaced"/>
</dbReference>
<dbReference type="Pfam" id="PF05283">
    <property type="entry name" value="MGC-24"/>
    <property type="match status" value="1"/>
</dbReference>
<reference evidence="10" key="1">
    <citation type="submission" date="2025-08" db="UniProtKB">
        <authorList>
            <consortium name="RefSeq"/>
        </authorList>
    </citation>
    <scope>IDENTIFICATION</scope>
</reference>
<evidence type="ECO:0000256" key="2">
    <source>
        <dbReference type="ARBA" id="ARBA00005341"/>
    </source>
</evidence>
<feature type="signal peptide" evidence="8">
    <location>
        <begin position="1"/>
        <end position="29"/>
    </location>
</feature>
<evidence type="ECO:0000256" key="5">
    <source>
        <dbReference type="ARBA" id="ARBA00022989"/>
    </source>
</evidence>
<dbReference type="PANTHER" id="PTHR11337:SF11">
    <property type="entry name" value="CD164 SIALOMUCIN-LIKE 2 PROTEIN"/>
    <property type="match status" value="1"/>
</dbReference>
<sequence length="164" mass="17510">MAAPGPRAWRSVLCGGCCCLLLCVQLAAAGKGARGFGRGALLRLNLWPASQGGCGQLEQCEPCVEGSRAHNLSGCVWEQCQAEEPGHCVAPAEAAAKEDCWVYNHSEACPAAHHHPTYNPKTITTGREHLGDFEMVGSFWASLLQLLVSYPPSLEGPQRQLQGL</sequence>
<evidence type="ECO:0000313" key="9">
    <source>
        <dbReference type="Proteomes" id="UP000694863"/>
    </source>
</evidence>
<dbReference type="InterPro" id="IPR007947">
    <property type="entry name" value="CD164_MGC24"/>
</dbReference>
<name>A0ABM0ZR03_ECHTE</name>
<keyword evidence="6" id="KW-0472">Membrane</keyword>
<evidence type="ECO:0000313" key="10">
    <source>
        <dbReference type="RefSeq" id="XP_012860724.1"/>
    </source>
</evidence>
<dbReference type="PANTHER" id="PTHR11337">
    <property type="entry name" value="MUCIN/PORIMIN"/>
    <property type="match status" value="1"/>
</dbReference>
<evidence type="ECO:0000256" key="6">
    <source>
        <dbReference type="ARBA" id="ARBA00023136"/>
    </source>
</evidence>
<keyword evidence="7" id="KW-0325">Glycoprotein</keyword>
<dbReference type="RefSeq" id="XP_012860724.1">
    <property type="nucleotide sequence ID" value="XM_013005270.1"/>
</dbReference>
<evidence type="ECO:0000256" key="8">
    <source>
        <dbReference type="SAM" id="SignalP"/>
    </source>
</evidence>
<evidence type="ECO:0000256" key="7">
    <source>
        <dbReference type="ARBA" id="ARBA00023180"/>
    </source>
</evidence>
<keyword evidence="5" id="KW-1133">Transmembrane helix</keyword>
<gene>
    <name evidence="10" type="primary">CD164L2</name>
</gene>
<comment type="similarity">
    <text evidence="2">Belongs to the CD164 family.</text>
</comment>
<organism evidence="9 10">
    <name type="scientific">Echinops telfairi</name>
    <name type="common">Lesser hedgehog tenrec</name>
    <dbReference type="NCBI Taxonomy" id="9371"/>
    <lineage>
        <taxon>Eukaryota</taxon>
        <taxon>Metazoa</taxon>
        <taxon>Chordata</taxon>
        <taxon>Craniata</taxon>
        <taxon>Vertebrata</taxon>
        <taxon>Euteleostomi</taxon>
        <taxon>Mammalia</taxon>
        <taxon>Eutheria</taxon>
        <taxon>Afrotheria</taxon>
        <taxon>Tenrecidae</taxon>
        <taxon>Tenrecinae</taxon>
        <taxon>Echinops</taxon>
    </lineage>
</organism>
<keyword evidence="9" id="KW-1185">Reference proteome</keyword>
<evidence type="ECO:0000256" key="3">
    <source>
        <dbReference type="ARBA" id="ARBA00022692"/>
    </source>
</evidence>
<comment type="subcellular location">
    <subcellularLocation>
        <location evidence="1">Membrane</location>
        <topology evidence="1">Single-pass type I membrane protein</topology>
    </subcellularLocation>
</comment>
<keyword evidence="3" id="KW-0812">Transmembrane</keyword>
<dbReference type="GeneID" id="101649603"/>